<reference evidence="3 4" key="1">
    <citation type="journal article" date="2012" name="Proc. Natl. Acad. Sci. U.S.A.">
        <title>Antigenic diversity is generated by distinct evolutionary mechanisms in African trypanosome species.</title>
        <authorList>
            <person name="Jackson A.P."/>
            <person name="Berry A."/>
            <person name="Aslett M."/>
            <person name="Allison H.C."/>
            <person name="Burton P."/>
            <person name="Vavrova-Anderson J."/>
            <person name="Brown R."/>
            <person name="Browne H."/>
            <person name="Corton N."/>
            <person name="Hauser H."/>
            <person name="Gamble J."/>
            <person name="Gilderthorp R."/>
            <person name="Marcello L."/>
            <person name="McQuillan J."/>
            <person name="Otto T.D."/>
            <person name="Quail M.A."/>
            <person name="Sanders M.J."/>
            <person name="van Tonder A."/>
            <person name="Ginger M.L."/>
            <person name="Field M.C."/>
            <person name="Barry J.D."/>
            <person name="Hertz-Fowler C."/>
            <person name="Berriman M."/>
        </authorList>
    </citation>
    <scope>NUCLEOTIDE SEQUENCE</scope>
    <source>
        <strain evidence="3 4">Y486</strain>
    </source>
</reference>
<evidence type="ECO:0000256" key="1">
    <source>
        <dbReference type="SAM" id="MobiDB-lite"/>
    </source>
</evidence>
<feature type="compositionally biased region" description="Basic and acidic residues" evidence="1">
    <location>
        <begin position="171"/>
        <end position="186"/>
    </location>
</feature>
<gene>
    <name evidence="3" type="ORF">TvY486_0019580</name>
</gene>
<name>F9WNZ7_TRYVY</name>
<protein>
    <submittedName>
        <fullName evidence="3">Mitotubule-associated protein Gb4, putative</fullName>
    </submittedName>
</protein>
<dbReference type="AlphaFoldDB" id="F9WNZ7"/>
<accession>F9WNZ7</accession>
<dbReference type="PANTHER" id="PTHR47121">
    <property type="entry name" value="THYLAKOID LUMENAL PROTEIN TL20.3, CHLOROPLASTIC"/>
    <property type="match status" value="1"/>
</dbReference>
<feature type="domain" description="Flagellar attachment zone protein 1 conserved" evidence="2">
    <location>
        <begin position="370"/>
        <end position="413"/>
    </location>
</feature>
<feature type="region of interest" description="Disordered" evidence="1">
    <location>
        <begin position="1"/>
        <end position="41"/>
    </location>
</feature>
<feature type="domain" description="Flagellar attachment zone protein 1 conserved" evidence="2">
    <location>
        <begin position="230"/>
        <end position="317"/>
    </location>
</feature>
<dbReference type="Pfam" id="PF23398">
    <property type="entry name" value="FAZ1_cons"/>
    <property type="match status" value="3"/>
</dbReference>
<sequence>MNADERYNNHSEQASRPRCEAVSGGKIDDQNKNGEAQVKTSVPSTDYDIKIGATTVQKDKVREFGTVVTNHSVTIDGLIRMLATQISQKEFENSLDQDISEALDIPSGSVVNVTYATKENQVNFGIRHTTHLSKQHISNILKNYEYKRIKNCAENERHNEKSKGKLTNKALSDHKDTKDENGKENENNLATRKRRKESIKVLKKTNRACGQNAVQVTEMYGEESNDIDNIQTKHRVGFRGSEWGSVLETKRAALDDAFDTDVSEALGLPRGCVRDATYTLRGLLVAFAVSHPPAMRGRAIDERLKRSRFLNTWGLYPRPKPTEETSDTGEDTVTEARTCWDDGPQQEETQSEADCATDGTAREAVEDGNVLTRHRVGFRGSEWGSVLETKRAALDDAFDTDVSEALGLPRGCV</sequence>
<dbReference type="EMBL" id="CAEX01003071">
    <property type="protein sequence ID" value="CCD19269.1"/>
    <property type="molecule type" value="Genomic_DNA"/>
</dbReference>
<evidence type="ECO:0000313" key="3">
    <source>
        <dbReference type="EMBL" id="CCD19269.1"/>
    </source>
</evidence>
<dbReference type="InterPro" id="IPR056614">
    <property type="entry name" value="FAZ1_cons"/>
</dbReference>
<evidence type="ECO:0000259" key="2">
    <source>
        <dbReference type="Pfam" id="PF23398"/>
    </source>
</evidence>
<feature type="non-terminal residue" evidence="3">
    <location>
        <position position="413"/>
    </location>
</feature>
<organism evidence="3 4">
    <name type="scientific">Trypanosoma vivax (strain Y486)</name>
    <dbReference type="NCBI Taxonomy" id="1055687"/>
    <lineage>
        <taxon>Eukaryota</taxon>
        <taxon>Discoba</taxon>
        <taxon>Euglenozoa</taxon>
        <taxon>Kinetoplastea</taxon>
        <taxon>Metakinetoplastina</taxon>
        <taxon>Trypanosomatida</taxon>
        <taxon>Trypanosomatidae</taxon>
        <taxon>Trypanosoma</taxon>
        <taxon>Duttonella</taxon>
    </lineage>
</organism>
<dbReference type="PANTHER" id="PTHR47121:SF2">
    <property type="entry name" value="THYLAKOID LUMENAL PROTEIN TL20.3, CHLOROPLASTIC"/>
    <property type="match status" value="1"/>
</dbReference>
<feature type="compositionally biased region" description="Basic and acidic residues" evidence="1">
    <location>
        <begin position="1"/>
        <end position="19"/>
    </location>
</feature>
<keyword evidence="4" id="KW-1185">Reference proteome</keyword>
<feature type="region of interest" description="Disordered" evidence="1">
    <location>
        <begin position="338"/>
        <end position="368"/>
    </location>
</feature>
<dbReference type="InterPro" id="IPR053285">
    <property type="entry name" value="Thylakoid_lumenal_pentapeptide"/>
</dbReference>
<dbReference type="Proteomes" id="UP000009027">
    <property type="component" value="Unassembled WGS sequence"/>
</dbReference>
<proteinExistence type="predicted"/>
<feature type="domain" description="Flagellar attachment zone protein 1 conserved" evidence="2">
    <location>
        <begin position="66"/>
        <end position="151"/>
    </location>
</feature>
<evidence type="ECO:0000313" key="4">
    <source>
        <dbReference type="Proteomes" id="UP000009027"/>
    </source>
</evidence>
<dbReference type="VEuPathDB" id="TriTrypDB:TvY486_0019580"/>
<feature type="region of interest" description="Disordered" evidence="1">
    <location>
        <begin position="155"/>
        <end position="194"/>
    </location>
</feature>